<comment type="caution">
    <text evidence="1">The sequence shown here is derived from an EMBL/GenBank/DDBJ whole genome shotgun (WGS) entry which is preliminary data.</text>
</comment>
<name>A0A7K0EMV8_9BACT</name>
<evidence type="ECO:0000313" key="2">
    <source>
        <dbReference type="Proteomes" id="UP000441754"/>
    </source>
</evidence>
<reference evidence="1 2" key="1">
    <citation type="journal article" date="2018" name="Antonie Van Leeuwenhoek">
        <title>Larkinella terrae sp. nov., isolated from soil on Jeju Island, South Korea.</title>
        <authorList>
            <person name="Ten L.N."/>
            <person name="Jeon J."/>
            <person name="Park S.J."/>
            <person name="Park S."/>
            <person name="Lee S.Y."/>
            <person name="Kim M.K."/>
            <person name="Jung H.Y."/>
        </authorList>
    </citation>
    <scope>NUCLEOTIDE SEQUENCE [LARGE SCALE GENOMIC DNA]</scope>
    <source>
        <strain evidence="1 2">KCTC 52001</strain>
    </source>
</reference>
<dbReference type="EMBL" id="WJXZ01000011">
    <property type="protein sequence ID" value="MRS63193.1"/>
    <property type="molecule type" value="Genomic_DNA"/>
</dbReference>
<sequence length="48" mass="5070">MKKQIAKLTLKTDQIISLSKAQASKVVGGMARNTATGCTTKGYCPTEP</sequence>
<dbReference type="RefSeq" id="WP_154176570.1">
    <property type="nucleotide sequence ID" value="NZ_WJXZ01000011.1"/>
</dbReference>
<accession>A0A7K0EMV8</accession>
<proteinExistence type="predicted"/>
<dbReference type="NCBIfam" id="NF038158">
    <property type="entry name" value="lant_leader_L1b"/>
    <property type="match status" value="1"/>
</dbReference>
<keyword evidence="2" id="KW-1185">Reference proteome</keyword>
<dbReference type="Proteomes" id="UP000441754">
    <property type="component" value="Unassembled WGS sequence"/>
</dbReference>
<organism evidence="1 2">
    <name type="scientific">Larkinella terrae</name>
    <dbReference type="NCBI Taxonomy" id="2025311"/>
    <lineage>
        <taxon>Bacteria</taxon>
        <taxon>Pseudomonadati</taxon>
        <taxon>Bacteroidota</taxon>
        <taxon>Cytophagia</taxon>
        <taxon>Cytophagales</taxon>
        <taxon>Spirosomataceae</taxon>
        <taxon>Larkinella</taxon>
    </lineage>
</organism>
<evidence type="ECO:0000313" key="1">
    <source>
        <dbReference type="EMBL" id="MRS63193.1"/>
    </source>
</evidence>
<dbReference type="AlphaFoldDB" id="A0A7K0EMV8"/>
<gene>
    <name evidence="1" type="ORF">GJJ30_17970</name>
</gene>
<protein>
    <submittedName>
        <fullName evidence="1">Uncharacterized protein</fullName>
    </submittedName>
</protein>